<reference evidence="2 3" key="1">
    <citation type="journal article" date="2015" name="Sci. Rep.">
        <title>Genome of the facultative scuticociliatosis pathogen Pseudocohnilembus persalinus provides insight into its virulence through horizontal gene transfer.</title>
        <authorList>
            <person name="Xiong J."/>
            <person name="Wang G."/>
            <person name="Cheng J."/>
            <person name="Tian M."/>
            <person name="Pan X."/>
            <person name="Warren A."/>
            <person name="Jiang C."/>
            <person name="Yuan D."/>
            <person name="Miao W."/>
        </authorList>
    </citation>
    <scope>NUCLEOTIDE SEQUENCE [LARGE SCALE GENOMIC DNA]</scope>
    <source>
        <strain evidence="2">36N120E</strain>
    </source>
</reference>
<proteinExistence type="predicted"/>
<dbReference type="Proteomes" id="UP000054937">
    <property type="component" value="Unassembled WGS sequence"/>
</dbReference>
<evidence type="ECO:0000313" key="3">
    <source>
        <dbReference type="Proteomes" id="UP000054937"/>
    </source>
</evidence>
<protein>
    <submittedName>
        <fullName evidence="2">Uncharacterized protein</fullName>
    </submittedName>
</protein>
<dbReference type="AlphaFoldDB" id="A0A0V0QMP3"/>
<gene>
    <name evidence="2" type="ORF">PPERSA_09244</name>
</gene>
<comment type="caution">
    <text evidence="2">The sequence shown here is derived from an EMBL/GenBank/DDBJ whole genome shotgun (WGS) entry which is preliminary data.</text>
</comment>
<evidence type="ECO:0000313" key="2">
    <source>
        <dbReference type="EMBL" id="KRX03232.1"/>
    </source>
</evidence>
<dbReference type="InParanoid" id="A0A0V0QMP3"/>
<name>A0A0V0QMP3_PSEPJ</name>
<feature type="compositionally biased region" description="Low complexity" evidence="1">
    <location>
        <begin position="254"/>
        <end position="271"/>
    </location>
</feature>
<accession>A0A0V0QMP3</accession>
<evidence type="ECO:0000256" key="1">
    <source>
        <dbReference type="SAM" id="MobiDB-lite"/>
    </source>
</evidence>
<feature type="region of interest" description="Disordered" evidence="1">
    <location>
        <begin position="254"/>
        <end position="279"/>
    </location>
</feature>
<keyword evidence="3" id="KW-1185">Reference proteome</keyword>
<dbReference type="EMBL" id="LDAU01000140">
    <property type="protein sequence ID" value="KRX03232.1"/>
    <property type="molecule type" value="Genomic_DNA"/>
</dbReference>
<organism evidence="2 3">
    <name type="scientific">Pseudocohnilembus persalinus</name>
    <name type="common">Ciliate</name>
    <dbReference type="NCBI Taxonomy" id="266149"/>
    <lineage>
        <taxon>Eukaryota</taxon>
        <taxon>Sar</taxon>
        <taxon>Alveolata</taxon>
        <taxon>Ciliophora</taxon>
        <taxon>Intramacronucleata</taxon>
        <taxon>Oligohymenophorea</taxon>
        <taxon>Scuticociliatia</taxon>
        <taxon>Philasterida</taxon>
        <taxon>Pseudocohnilembidae</taxon>
        <taxon>Pseudocohnilembus</taxon>
    </lineage>
</organism>
<sequence>MEIPVEKLRMSECISPQKKINIDLAYTQPLVLMKPQNYKRKFTFFIDLKSIQNKLDNNPETIKEENLDNFSSLKLKKDESLKSNQNIDDSNLNKGNQSIIINGDDINSSQTRIESQQQQKQTQYQNFSIEIAESESECHQVSIQIIQHINKYLKKKQQPFIFKEIAIYYDLVPAKKNGNPKKFHSSFQFKDSVWGVERLQIQYNSEAILKQQVPKRQVKIRKDSSQNFQTSSDNLNSTDGSLLLSSYTSLNSPLPKQAQSNNNLNKQSNQKTPSHYSSTTLFSDKKTFSEEQNYNNNNNEDSFISNFQVNRVQKQVDQNQQQLSQENLAKLNQKKKKKPFFSFFYLCCNNY</sequence>